<evidence type="ECO:0000256" key="5">
    <source>
        <dbReference type="ARBA" id="ARBA00023204"/>
    </source>
</evidence>
<evidence type="ECO:0000256" key="4">
    <source>
        <dbReference type="ARBA" id="ARBA00022763"/>
    </source>
</evidence>
<evidence type="ECO:0000256" key="1">
    <source>
        <dbReference type="ARBA" id="ARBA00001286"/>
    </source>
</evidence>
<dbReference type="PANTHER" id="PTHR10815">
    <property type="entry name" value="METHYLATED-DNA--PROTEIN-CYSTEINE METHYLTRANSFERASE"/>
    <property type="match status" value="1"/>
</dbReference>
<proteinExistence type="predicted"/>
<sequence length="85" mass="9411">MKTFADNVRDIVRKIPEGKTMTYKEVATNAGNPLAARAVGAIMRTNYDDTIPCHRVVRTDGGFGDYNRGGTLRKQEILRREGALA</sequence>
<dbReference type="PROSITE" id="PS00374">
    <property type="entry name" value="MGMT"/>
    <property type="match status" value="1"/>
</dbReference>
<accession>A0A1F6EAN8</accession>
<keyword evidence="4" id="KW-0227">DNA damage</keyword>
<dbReference type="InterPro" id="IPR014048">
    <property type="entry name" value="MethylDNA_cys_MeTrfase_DNA-bd"/>
</dbReference>
<evidence type="ECO:0000313" key="8">
    <source>
        <dbReference type="EMBL" id="OGG70753.1"/>
    </source>
</evidence>
<organism evidence="8 9">
    <name type="scientific">Candidatus Kaiserbacteria bacterium RIFCSPHIGHO2_02_FULL_55_25</name>
    <dbReference type="NCBI Taxonomy" id="1798498"/>
    <lineage>
        <taxon>Bacteria</taxon>
        <taxon>Candidatus Kaiseribacteriota</taxon>
    </lineage>
</organism>
<evidence type="ECO:0000256" key="2">
    <source>
        <dbReference type="ARBA" id="ARBA00022603"/>
    </source>
</evidence>
<evidence type="ECO:0000256" key="3">
    <source>
        <dbReference type="ARBA" id="ARBA00022679"/>
    </source>
</evidence>
<evidence type="ECO:0000259" key="7">
    <source>
        <dbReference type="Pfam" id="PF01035"/>
    </source>
</evidence>
<dbReference type="InterPro" id="IPR036217">
    <property type="entry name" value="MethylDNA_cys_MeTrfase_DNAb"/>
</dbReference>
<keyword evidence="2 8" id="KW-0489">Methyltransferase</keyword>
<evidence type="ECO:0000313" key="9">
    <source>
        <dbReference type="Proteomes" id="UP000176914"/>
    </source>
</evidence>
<keyword evidence="3 8" id="KW-0808">Transferase</keyword>
<gene>
    <name evidence="8" type="ORF">A3C20_04500</name>
</gene>
<comment type="caution">
    <text evidence="8">The sequence shown here is derived from an EMBL/GenBank/DDBJ whole genome shotgun (WGS) entry which is preliminary data.</text>
</comment>
<dbReference type="NCBIfam" id="TIGR00589">
    <property type="entry name" value="ogt"/>
    <property type="match status" value="1"/>
</dbReference>
<dbReference type="GO" id="GO:0006281">
    <property type="term" value="P:DNA repair"/>
    <property type="evidence" value="ECO:0007669"/>
    <property type="project" value="UniProtKB-KW"/>
</dbReference>
<dbReference type="GO" id="GO:0003908">
    <property type="term" value="F:methylated-DNA-[protein]-cysteine S-methyltransferase activity"/>
    <property type="evidence" value="ECO:0007669"/>
    <property type="project" value="UniProtKB-EC"/>
</dbReference>
<protein>
    <submittedName>
        <fullName evidence="8">6-O-methylguanine DNA methyltransferase</fullName>
    </submittedName>
</protein>
<dbReference type="Proteomes" id="UP000176914">
    <property type="component" value="Unassembled WGS sequence"/>
</dbReference>
<feature type="domain" description="Methylated-DNA-[protein]-cysteine S-methyltransferase DNA binding" evidence="7">
    <location>
        <begin position="4"/>
        <end position="83"/>
    </location>
</feature>
<comment type="catalytic activity">
    <reaction evidence="6">
        <text>a 6-O-methyl-2'-deoxyguanosine in DNA + L-cysteinyl-[protein] = S-methyl-L-cysteinyl-[protein] + a 2'-deoxyguanosine in DNA</text>
        <dbReference type="Rhea" id="RHEA:24000"/>
        <dbReference type="Rhea" id="RHEA-COMP:10131"/>
        <dbReference type="Rhea" id="RHEA-COMP:10132"/>
        <dbReference type="Rhea" id="RHEA-COMP:11367"/>
        <dbReference type="Rhea" id="RHEA-COMP:11368"/>
        <dbReference type="ChEBI" id="CHEBI:29950"/>
        <dbReference type="ChEBI" id="CHEBI:82612"/>
        <dbReference type="ChEBI" id="CHEBI:85445"/>
        <dbReference type="ChEBI" id="CHEBI:85448"/>
        <dbReference type="EC" id="2.1.1.63"/>
    </reaction>
</comment>
<dbReference type="CDD" id="cd06445">
    <property type="entry name" value="ATase"/>
    <property type="match status" value="1"/>
</dbReference>
<dbReference type="InterPro" id="IPR036388">
    <property type="entry name" value="WH-like_DNA-bd_sf"/>
</dbReference>
<dbReference type="Gene3D" id="1.10.10.10">
    <property type="entry name" value="Winged helix-like DNA-binding domain superfamily/Winged helix DNA-binding domain"/>
    <property type="match status" value="1"/>
</dbReference>
<dbReference type="PANTHER" id="PTHR10815:SF13">
    <property type="entry name" value="METHYLATED-DNA--PROTEIN-CYSTEINE METHYLTRANSFERASE"/>
    <property type="match status" value="1"/>
</dbReference>
<dbReference type="InterPro" id="IPR001497">
    <property type="entry name" value="MethylDNA_cys_MeTrfase_AS"/>
</dbReference>
<comment type="catalytic activity">
    <reaction evidence="1">
        <text>a 4-O-methyl-thymidine in DNA + L-cysteinyl-[protein] = a thymidine in DNA + S-methyl-L-cysteinyl-[protein]</text>
        <dbReference type="Rhea" id="RHEA:53428"/>
        <dbReference type="Rhea" id="RHEA-COMP:10131"/>
        <dbReference type="Rhea" id="RHEA-COMP:10132"/>
        <dbReference type="Rhea" id="RHEA-COMP:13555"/>
        <dbReference type="Rhea" id="RHEA-COMP:13556"/>
        <dbReference type="ChEBI" id="CHEBI:29950"/>
        <dbReference type="ChEBI" id="CHEBI:82612"/>
        <dbReference type="ChEBI" id="CHEBI:137386"/>
        <dbReference type="ChEBI" id="CHEBI:137387"/>
        <dbReference type="EC" id="2.1.1.63"/>
    </reaction>
</comment>
<dbReference type="SUPFAM" id="SSF46767">
    <property type="entry name" value="Methylated DNA-protein cysteine methyltransferase, C-terminal domain"/>
    <property type="match status" value="1"/>
</dbReference>
<keyword evidence="5" id="KW-0234">DNA repair</keyword>
<dbReference type="GO" id="GO:0032259">
    <property type="term" value="P:methylation"/>
    <property type="evidence" value="ECO:0007669"/>
    <property type="project" value="UniProtKB-KW"/>
</dbReference>
<evidence type="ECO:0000256" key="6">
    <source>
        <dbReference type="ARBA" id="ARBA00049348"/>
    </source>
</evidence>
<dbReference type="EMBL" id="MFLL01000001">
    <property type="protein sequence ID" value="OGG70753.1"/>
    <property type="molecule type" value="Genomic_DNA"/>
</dbReference>
<dbReference type="Pfam" id="PF01035">
    <property type="entry name" value="DNA_binding_1"/>
    <property type="match status" value="1"/>
</dbReference>
<reference evidence="8 9" key="1">
    <citation type="journal article" date="2016" name="Nat. Commun.">
        <title>Thousands of microbial genomes shed light on interconnected biogeochemical processes in an aquifer system.</title>
        <authorList>
            <person name="Anantharaman K."/>
            <person name="Brown C.T."/>
            <person name="Hug L.A."/>
            <person name="Sharon I."/>
            <person name="Castelle C.J."/>
            <person name="Probst A.J."/>
            <person name="Thomas B.C."/>
            <person name="Singh A."/>
            <person name="Wilkins M.J."/>
            <person name="Karaoz U."/>
            <person name="Brodie E.L."/>
            <person name="Williams K.H."/>
            <person name="Hubbard S.S."/>
            <person name="Banfield J.F."/>
        </authorList>
    </citation>
    <scope>NUCLEOTIDE SEQUENCE [LARGE SCALE GENOMIC DNA]</scope>
</reference>
<dbReference type="AlphaFoldDB" id="A0A1F6EAN8"/>
<name>A0A1F6EAN8_9BACT</name>